<reference evidence="2" key="1">
    <citation type="journal article" date="2021" name="Proc. Natl. Acad. Sci. U.S.A.">
        <title>A Catalog of Tens of Thousands of Viruses from Human Metagenomes Reveals Hidden Associations with Chronic Diseases.</title>
        <authorList>
            <person name="Tisza M.J."/>
            <person name="Buck C.B."/>
        </authorList>
    </citation>
    <scope>NUCLEOTIDE SEQUENCE</scope>
    <source>
        <strain evidence="2">CtWb16</strain>
    </source>
</reference>
<evidence type="ECO:0000256" key="1">
    <source>
        <dbReference type="SAM" id="Coils"/>
    </source>
</evidence>
<feature type="coiled-coil region" evidence="1">
    <location>
        <begin position="117"/>
        <end position="175"/>
    </location>
</feature>
<protein>
    <submittedName>
        <fullName evidence="2">Uncharacterized protein</fullName>
    </submittedName>
</protein>
<evidence type="ECO:0000313" key="2">
    <source>
        <dbReference type="EMBL" id="DAF56750.1"/>
    </source>
</evidence>
<sequence>MQNEKRYFLKNSNLLEEVHKSKLTYCCYEKPEYGQYDIICEDYNLITPNIMNDFFKKNPNSSYIIIRVMTNEHVLPYCKNGKVNLQELKMSPFKHFLIDKDDFEKTFENFGSNLNKIDELNLKISNLKEKIKDNNRNIRLNQQTKDKQIPFKENNKLCKENIENLTNEIKKLSETFSTDILKDAKEVLRSHWKGDTIESGHFDISQGRLSDGLVYMIIMLVDQFAKSGNWSGYTYLDDMKGSALVHLCDVALKFEESKSNNVFSYLTQVASNKFTATLNSEKTQRRIKSKLMQEIGYNPTFNEQLEEEFKNILYDDDGNEIVDEPEDIEENSDNYEIMEN</sequence>
<accession>A0A8S5T0K9</accession>
<dbReference type="EMBL" id="BK032721">
    <property type="protein sequence ID" value="DAF56750.1"/>
    <property type="molecule type" value="Genomic_DNA"/>
</dbReference>
<name>A0A8S5T0K9_9CAUD</name>
<organism evidence="2">
    <name type="scientific">Myoviridae sp. ctWb16</name>
    <dbReference type="NCBI Taxonomy" id="2827690"/>
    <lineage>
        <taxon>Viruses</taxon>
        <taxon>Duplodnaviria</taxon>
        <taxon>Heunggongvirae</taxon>
        <taxon>Uroviricota</taxon>
        <taxon>Caudoviricetes</taxon>
    </lineage>
</organism>
<keyword evidence="1" id="KW-0175">Coiled coil</keyword>
<proteinExistence type="predicted"/>